<protein>
    <recommendedName>
        <fullName evidence="16">Cytochrome P450</fullName>
    </recommendedName>
</protein>
<dbReference type="InterPro" id="IPR002403">
    <property type="entry name" value="Cyt_P450_E_grp-IV"/>
</dbReference>
<evidence type="ECO:0000313" key="14">
    <source>
        <dbReference type="EMBL" id="KAB0804191.1"/>
    </source>
</evidence>
<evidence type="ECO:0000256" key="7">
    <source>
        <dbReference type="ARBA" id="ARBA00022723"/>
    </source>
</evidence>
<dbReference type="GO" id="GO:0016705">
    <property type="term" value="F:oxidoreductase activity, acting on paired donors, with incorporation or reduction of molecular oxygen"/>
    <property type="evidence" value="ECO:0007669"/>
    <property type="project" value="InterPro"/>
</dbReference>
<dbReference type="InterPro" id="IPR036396">
    <property type="entry name" value="Cyt_P450_sf"/>
</dbReference>
<dbReference type="GO" id="GO:0005789">
    <property type="term" value="C:endoplasmic reticulum membrane"/>
    <property type="evidence" value="ECO:0007669"/>
    <property type="project" value="UniProtKB-SubCell"/>
</dbReference>
<comment type="subcellular location">
    <subcellularLocation>
        <location evidence="4">Endoplasmic reticulum membrane</location>
        <topology evidence="4">Peripheral membrane protein</topology>
    </subcellularLocation>
    <subcellularLocation>
        <location evidence="3">Microsome membrane</location>
        <topology evidence="3">Peripheral membrane protein</topology>
    </subcellularLocation>
</comment>
<sequence length="533" mass="61122">MYPIMINYIGSNDSLVFHASSKEYPLFASSTTSWVPCFEDMILILSLVLVFVFGYFCVLSLSHYVNYRKYLHKYPGPRCYPIIGNTFHFARGTGLIPSLMKCKKKYGDIVHCMLPFSQRLFLTGAKPVETLLSSTTLLEKPLIYKFFHPWLGLGLLTGSGARWKHIRKLLTPAFHFKILKQFIDIFDKQGNILINILEKCDGKEVDVFPYIALCSLDIICEATMNTSVDAQFAPNSEYVSSVHEMCAIVFRRYHSPLKAWDALYKLSKDYQKQKKALTILHGYSNAVIKRRKKELEDAKLHISNKEDEMGNKHRLVFLDLLLLSEVDGKPLPHNVIREEVDTFMFEGHDTTTSGISFTLYCLSKNPEVQDKVFTELKVIDPQGRKAWAYDDLQQMKYLEQVIKESLRLYPPVPLFARTPTENVDFGGTLVPKGISLTVFTYGLHRCPKLYPNPDVFDPERFTPENSRARSIYGYVPFSTGSRNCIGQRFAMLEIKSIVAYLIREFKLLEVVGHEPELTVDAILRPQNGLPIRF</sequence>
<evidence type="ECO:0008006" key="16">
    <source>
        <dbReference type="Google" id="ProtNLM"/>
    </source>
</evidence>
<feature type="non-terminal residue" evidence="14">
    <location>
        <position position="533"/>
    </location>
</feature>
<evidence type="ECO:0000256" key="10">
    <source>
        <dbReference type="ARBA" id="ARBA00023033"/>
    </source>
</evidence>
<keyword evidence="13" id="KW-1133">Transmembrane helix</keyword>
<keyword evidence="8 12" id="KW-0560">Oxidoreductase</keyword>
<dbReference type="InterPro" id="IPR050196">
    <property type="entry name" value="Cytochrome_P450_Monoox"/>
</dbReference>
<name>A0A5N4B3J5_PHOPY</name>
<dbReference type="PANTHER" id="PTHR24291:SF187">
    <property type="entry name" value="CYTOCHROME P450 4AE1-RELATED"/>
    <property type="match status" value="1"/>
</dbReference>
<keyword evidence="6 11" id="KW-0349">Heme</keyword>
<dbReference type="Proteomes" id="UP000327044">
    <property type="component" value="Unassembled WGS sequence"/>
</dbReference>
<keyword evidence="9 11" id="KW-0408">Iron</keyword>
<evidence type="ECO:0000256" key="1">
    <source>
        <dbReference type="ARBA" id="ARBA00001971"/>
    </source>
</evidence>
<keyword evidence="13" id="KW-0472">Membrane</keyword>
<evidence type="ECO:0000256" key="2">
    <source>
        <dbReference type="ARBA" id="ARBA00003690"/>
    </source>
</evidence>
<evidence type="ECO:0000256" key="12">
    <source>
        <dbReference type="RuleBase" id="RU000461"/>
    </source>
</evidence>
<evidence type="ECO:0000256" key="13">
    <source>
        <dbReference type="SAM" id="Phobius"/>
    </source>
</evidence>
<organism evidence="14 15">
    <name type="scientific">Photinus pyralis</name>
    <name type="common">Common eastern firefly</name>
    <name type="synonym">Lampyris pyralis</name>
    <dbReference type="NCBI Taxonomy" id="7054"/>
    <lineage>
        <taxon>Eukaryota</taxon>
        <taxon>Metazoa</taxon>
        <taxon>Ecdysozoa</taxon>
        <taxon>Arthropoda</taxon>
        <taxon>Hexapoda</taxon>
        <taxon>Insecta</taxon>
        <taxon>Pterygota</taxon>
        <taxon>Neoptera</taxon>
        <taxon>Endopterygota</taxon>
        <taxon>Coleoptera</taxon>
        <taxon>Polyphaga</taxon>
        <taxon>Elateriformia</taxon>
        <taxon>Elateroidea</taxon>
        <taxon>Lampyridae</taxon>
        <taxon>Lampyrinae</taxon>
        <taxon>Photinus</taxon>
    </lineage>
</organism>
<dbReference type="InParanoid" id="A0A5N4B3J5"/>
<comment type="function">
    <text evidence="2">May be involved in the metabolism of insect hormones and in the breakdown of synthetic insecticides.</text>
</comment>
<dbReference type="Gene3D" id="1.10.630.10">
    <property type="entry name" value="Cytochrome P450"/>
    <property type="match status" value="1"/>
</dbReference>
<dbReference type="PRINTS" id="PR00385">
    <property type="entry name" value="P450"/>
</dbReference>
<dbReference type="SUPFAM" id="SSF48264">
    <property type="entry name" value="Cytochrome P450"/>
    <property type="match status" value="1"/>
</dbReference>
<dbReference type="PANTHER" id="PTHR24291">
    <property type="entry name" value="CYTOCHROME P450 FAMILY 4"/>
    <property type="match status" value="1"/>
</dbReference>
<dbReference type="AlphaFoldDB" id="A0A5N4B3J5"/>
<dbReference type="EMBL" id="VVIM01000001">
    <property type="protein sequence ID" value="KAB0804191.1"/>
    <property type="molecule type" value="Genomic_DNA"/>
</dbReference>
<feature type="binding site" description="axial binding residue" evidence="11">
    <location>
        <position position="484"/>
    </location>
    <ligand>
        <name>heme</name>
        <dbReference type="ChEBI" id="CHEBI:30413"/>
    </ligand>
    <ligandPart>
        <name>Fe</name>
        <dbReference type="ChEBI" id="CHEBI:18248"/>
    </ligandPart>
</feature>
<keyword evidence="10 12" id="KW-0503">Monooxygenase</keyword>
<reference evidence="14 15" key="1">
    <citation type="journal article" date="2018" name="Elife">
        <title>Firefly genomes illuminate parallel origins of bioluminescence in beetles.</title>
        <authorList>
            <person name="Fallon T.R."/>
            <person name="Lower S.E."/>
            <person name="Chang C.H."/>
            <person name="Bessho-Uehara M."/>
            <person name="Martin G.J."/>
            <person name="Bewick A.J."/>
            <person name="Behringer M."/>
            <person name="Debat H.J."/>
            <person name="Wong I."/>
            <person name="Day J.C."/>
            <person name="Suvorov A."/>
            <person name="Silva C.J."/>
            <person name="Stanger-Hall K.F."/>
            <person name="Hall D.W."/>
            <person name="Schmitz R.J."/>
            <person name="Nelson D.R."/>
            <person name="Lewis S.M."/>
            <person name="Shigenobu S."/>
            <person name="Bybee S.M."/>
            <person name="Larracuente A.M."/>
            <person name="Oba Y."/>
            <person name="Weng J.K."/>
        </authorList>
    </citation>
    <scope>NUCLEOTIDE SEQUENCE [LARGE SCALE GENOMIC DNA]</scope>
    <source>
        <strain evidence="14">1611_PpyrPB1</strain>
        <tissue evidence="14">Whole body</tissue>
    </source>
</reference>
<evidence type="ECO:0000256" key="11">
    <source>
        <dbReference type="PIRSR" id="PIRSR602403-1"/>
    </source>
</evidence>
<evidence type="ECO:0000313" key="15">
    <source>
        <dbReference type="Proteomes" id="UP000327044"/>
    </source>
</evidence>
<dbReference type="GO" id="GO:0004497">
    <property type="term" value="F:monooxygenase activity"/>
    <property type="evidence" value="ECO:0007669"/>
    <property type="project" value="UniProtKB-KW"/>
</dbReference>
<feature type="transmembrane region" description="Helical" evidence="13">
    <location>
        <begin position="41"/>
        <end position="65"/>
    </location>
</feature>
<dbReference type="GO" id="GO:0005506">
    <property type="term" value="F:iron ion binding"/>
    <property type="evidence" value="ECO:0007669"/>
    <property type="project" value="InterPro"/>
</dbReference>
<evidence type="ECO:0000256" key="9">
    <source>
        <dbReference type="ARBA" id="ARBA00023004"/>
    </source>
</evidence>
<accession>A0A5N4B3J5</accession>
<dbReference type="PRINTS" id="PR00465">
    <property type="entry name" value="EP450IV"/>
</dbReference>
<evidence type="ECO:0000256" key="4">
    <source>
        <dbReference type="ARBA" id="ARBA00004406"/>
    </source>
</evidence>
<keyword evidence="7 11" id="KW-0479">Metal-binding</keyword>
<proteinExistence type="inferred from homology"/>
<dbReference type="InterPro" id="IPR001128">
    <property type="entry name" value="Cyt_P450"/>
</dbReference>
<keyword evidence="13" id="KW-0812">Transmembrane</keyword>
<comment type="cofactor">
    <cofactor evidence="1 11">
        <name>heme</name>
        <dbReference type="ChEBI" id="CHEBI:30413"/>
    </cofactor>
</comment>
<keyword evidence="15" id="KW-1185">Reference proteome</keyword>
<dbReference type="Pfam" id="PF00067">
    <property type="entry name" value="p450"/>
    <property type="match status" value="1"/>
</dbReference>
<dbReference type="GO" id="GO:0020037">
    <property type="term" value="F:heme binding"/>
    <property type="evidence" value="ECO:0007669"/>
    <property type="project" value="InterPro"/>
</dbReference>
<evidence type="ECO:0000256" key="6">
    <source>
        <dbReference type="ARBA" id="ARBA00022617"/>
    </source>
</evidence>
<evidence type="ECO:0000256" key="3">
    <source>
        <dbReference type="ARBA" id="ARBA00004174"/>
    </source>
</evidence>
<gene>
    <name evidence="14" type="ORF">PPYR_01161</name>
</gene>
<dbReference type="InterPro" id="IPR017972">
    <property type="entry name" value="Cyt_P450_CS"/>
</dbReference>
<comment type="caution">
    <text evidence="14">The sequence shown here is derived from an EMBL/GenBank/DDBJ whole genome shotgun (WGS) entry which is preliminary data.</text>
</comment>
<comment type="similarity">
    <text evidence="5 12">Belongs to the cytochrome P450 family.</text>
</comment>
<evidence type="ECO:0000256" key="8">
    <source>
        <dbReference type="ARBA" id="ARBA00023002"/>
    </source>
</evidence>
<evidence type="ECO:0000256" key="5">
    <source>
        <dbReference type="ARBA" id="ARBA00010617"/>
    </source>
</evidence>
<dbReference type="CDD" id="cd20628">
    <property type="entry name" value="CYP4"/>
    <property type="match status" value="1"/>
</dbReference>
<dbReference type="PROSITE" id="PS00086">
    <property type="entry name" value="CYTOCHROME_P450"/>
    <property type="match status" value="1"/>
</dbReference>